<organism evidence="1 2">
    <name type="scientific">Acrasis kona</name>
    <dbReference type="NCBI Taxonomy" id="1008807"/>
    <lineage>
        <taxon>Eukaryota</taxon>
        <taxon>Discoba</taxon>
        <taxon>Heterolobosea</taxon>
        <taxon>Tetramitia</taxon>
        <taxon>Eutetramitia</taxon>
        <taxon>Acrasidae</taxon>
        <taxon>Acrasis</taxon>
    </lineage>
</organism>
<accession>A0AAW2ZTY7</accession>
<dbReference type="EMBL" id="JAOPGA020001910">
    <property type="protein sequence ID" value="KAL0492037.1"/>
    <property type="molecule type" value="Genomic_DNA"/>
</dbReference>
<gene>
    <name evidence="1" type="ORF">AKO1_015306</name>
</gene>
<protein>
    <submittedName>
        <fullName evidence="1">Ubiquitin carboxyl-terminal hydrolase</fullName>
    </submittedName>
</protein>
<evidence type="ECO:0000313" key="2">
    <source>
        <dbReference type="Proteomes" id="UP001431209"/>
    </source>
</evidence>
<dbReference type="SUPFAM" id="SSF54001">
    <property type="entry name" value="Cysteine proteinases"/>
    <property type="match status" value="1"/>
</dbReference>
<comment type="caution">
    <text evidence="1">The sequence shown here is derived from an EMBL/GenBank/DDBJ whole genome shotgun (WGS) entry which is preliminary data.</text>
</comment>
<dbReference type="GO" id="GO:0016787">
    <property type="term" value="F:hydrolase activity"/>
    <property type="evidence" value="ECO:0007669"/>
    <property type="project" value="UniProtKB-KW"/>
</dbReference>
<dbReference type="InterPro" id="IPR038765">
    <property type="entry name" value="Papain-like_cys_pep_sf"/>
</dbReference>
<keyword evidence="1" id="KW-0378">Hydrolase</keyword>
<name>A0AAW2ZTY7_9EUKA</name>
<dbReference type="Proteomes" id="UP001431209">
    <property type="component" value="Unassembled WGS sequence"/>
</dbReference>
<keyword evidence="2" id="KW-1185">Reference proteome</keyword>
<dbReference type="AlphaFoldDB" id="A0AAW2ZTY7"/>
<reference evidence="1 2" key="1">
    <citation type="submission" date="2024-03" db="EMBL/GenBank/DDBJ databases">
        <title>The Acrasis kona genome and developmental transcriptomes reveal deep origins of eukaryotic multicellular pathways.</title>
        <authorList>
            <person name="Sheikh S."/>
            <person name="Fu C.-J."/>
            <person name="Brown M.W."/>
            <person name="Baldauf S.L."/>
        </authorList>
    </citation>
    <scope>NUCLEOTIDE SEQUENCE [LARGE SCALE GENOMIC DNA]</scope>
    <source>
        <strain evidence="1 2">ATCC MYA-3509</strain>
    </source>
</reference>
<proteinExistence type="predicted"/>
<evidence type="ECO:0000313" key="1">
    <source>
        <dbReference type="EMBL" id="KAL0492037.1"/>
    </source>
</evidence>
<sequence length="545" mass="62906">MMSVDQELFRKFEGSNEVQSENNDCEYEATYLNTDDEDDNNLVVSDFKNWSIRISDMDRLKDQHRQRFLSSTLLNLFMENNIVFQEALQATPGLKYLNTDQVQSTRKSGKSALDYAGVSKLAFILHTKLPYKHFNFTVVEKLATRLLVTFYESLNVNTATPASKAAIKAILDKIKFHNDLTVDYRVVIPNLQEGGYECGFVSMKNAEDYVINGPQSLEDDTRELQDISGYVKDTKATILQLVENCIEQDRSLPQEQFFNKYKEDKEAFYEKRAISLEPPKKKKKTLPSFDRHSALLEAADEYNKTKKQSVTFAKKDSNPLSKNAVISAKILFPGVFKLGKEEHTNVIDLPTWGELHDYERLVWYYGLITGFGFEGSRTLLGNAITEQRKAGIPAEMLLQVDKETSPFKEFPMNVVVKTISQCNSRFTSLLNQHKSCCYSTLIPKCMDYIKSKYDNFKREHKTLVTDKDDPDIKKFRSGISSDADEFYDLYGFLIQYWIHLSSKQQFERQDVVKAWNIQFEIEEDQQKVDMSLLTNVEEEDVPNNQ</sequence>